<evidence type="ECO:0000313" key="2">
    <source>
        <dbReference type="Proteomes" id="UP000235392"/>
    </source>
</evidence>
<reference evidence="1 2" key="1">
    <citation type="submission" date="2017-11" db="EMBL/GenBank/DDBJ databases">
        <title>De novo assembly and phasing of dikaryotic genomes from two isolates of Puccinia coronata f. sp. avenae, the causal agent of oat crown rust.</title>
        <authorList>
            <person name="Miller M.E."/>
            <person name="Zhang Y."/>
            <person name="Omidvar V."/>
            <person name="Sperschneider J."/>
            <person name="Schwessinger B."/>
            <person name="Raley C."/>
            <person name="Palmer J.M."/>
            <person name="Garnica D."/>
            <person name="Upadhyaya N."/>
            <person name="Rathjen J."/>
            <person name="Taylor J.M."/>
            <person name="Park R.F."/>
            <person name="Dodds P.N."/>
            <person name="Hirsch C.D."/>
            <person name="Kianian S.F."/>
            <person name="Figueroa M."/>
        </authorList>
    </citation>
    <scope>NUCLEOTIDE SEQUENCE [LARGE SCALE GENOMIC DNA]</scope>
    <source>
        <strain evidence="1">12SD80</strain>
    </source>
</reference>
<dbReference type="EMBL" id="PGCI01000069">
    <property type="protein sequence ID" value="PLW43341.1"/>
    <property type="molecule type" value="Genomic_DNA"/>
</dbReference>
<evidence type="ECO:0008006" key="3">
    <source>
        <dbReference type="Google" id="ProtNLM"/>
    </source>
</evidence>
<dbReference type="PANTHER" id="PTHR11439:SF483">
    <property type="entry name" value="PEPTIDE SYNTHASE GLIP-LIKE, PUTATIVE (AFU_ORTHOLOGUE AFUA_3G12920)-RELATED"/>
    <property type="match status" value="1"/>
</dbReference>
<gene>
    <name evidence="1" type="ORF">PCASD_06113</name>
</gene>
<dbReference type="Proteomes" id="UP000235392">
    <property type="component" value="Unassembled WGS sequence"/>
</dbReference>
<name>A0A2N5V012_9BASI</name>
<dbReference type="CDD" id="cd09272">
    <property type="entry name" value="RNase_HI_RT_Ty1"/>
    <property type="match status" value="1"/>
</dbReference>
<organism evidence="1 2">
    <name type="scientific">Puccinia coronata f. sp. avenae</name>
    <dbReference type="NCBI Taxonomy" id="200324"/>
    <lineage>
        <taxon>Eukaryota</taxon>
        <taxon>Fungi</taxon>
        <taxon>Dikarya</taxon>
        <taxon>Basidiomycota</taxon>
        <taxon>Pucciniomycotina</taxon>
        <taxon>Pucciniomycetes</taxon>
        <taxon>Pucciniales</taxon>
        <taxon>Pucciniaceae</taxon>
        <taxon>Puccinia</taxon>
    </lineage>
</organism>
<dbReference type="PANTHER" id="PTHR11439">
    <property type="entry name" value="GAG-POL-RELATED RETROTRANSPOSON"/>
    <property type="match status" value="1"/>
</dbReference>
<sequence>MKLNQIKGSLILHQSQYIEQKLSNFNVSHLHHATVPLDPKSHLQMATDQEIAQLANLSVSYRALIGLLNYLSVLTRPDILYAVNKLPQFLDQPGICHYTAAIQLFMSGLCYLSMINSHIVSWKSTKQITVSLLTTEAEYKELTDAGKEACWIINLTKEIGIHTEGINPPTICIDNQGALDLAQSEISQNGFRMKHMDL</sequence>
<protein>
    <recommendedName>
        <fullName evidence="3">Reverse transcriptase Ty1/copia-type domain-containing protein</fullName>
    </recommendedName>
</protein>
<proteinExistence type="predicted"/>
<comment type="caution">
    <text evidence="1">The sequence shown here is derived from an EMBL/GenBank/DDBJ whole genome shotgun (WGS) entry which is preliminary data.</text>
</comment>
<accession>A0A2N5V012</accession>
<evidence type="ECO:0000313" key="1">
    <source>
        <dbReference type="EMBL" id="PLW43341.1"/>
    </source>
</evidence>
<dbReference type="AlphaFoldDB" id="A0A2N5V012"/>